<dbReference type="Pfam" id="PF00069">
    <property type="entry name" value="Pkinase"/>
    <property type="match status" value="1"/>
</dbReference>
<evidence type="ECO:0000256" key="6">
    <source>
        <dbReference type="ARBA" id="ARBA00022840"/>
    </source>
</evidence>
<proteinExistence type="predicted"/>
<evidence type="ECO:0000259" key="13">
    <source>
        <dbReference type="PROSITE" id="PS51178"/>
    </source>
</evidence>
<feature type="region of interest" description="Disordered" evidence="10">
    <location>
        <begin position="365"/>
        <end position="395"/>
    </location>
</feature>
<dbReference type="PANTHER" id="PTHR43289:SF34">
    <property type="entry name" value="SERINE_THREONINE-PROTEIN KINASE YBDM-RELATED"/>
    <property type="match status" value="1"/>
</dbReference>
<protein>
    <recommendedName>
        <fullName evidence="1">non-specific serine/threonine protein kinase</fullName>
        <ecNumber evidence="1">2.7.11.1</ecNumber>
    </recommendedName>
</protein>
<dbReference type="EMBL" id="RSAS01000152">
    <property type="protein sequence ID" value="RRR75881.1"/>
    <property type="molecule type" value="Genomic_DNA"/>
</dbReference>
<evidence type="ECO:0000256" key="9">
    <source>
        <dbReference type="PROSITE-ProRule" id="PRU10141"/>
    </source>
</evidence>
<comment type="caution">
    <text evidence="14">The sequence shown here is derived from an EMBL/GenBank/DDBJ whole genome shotgun (WGS) entry which is preliminary data.</text>
</comment>
<dbReference type="PROSITE" id="PS00108">
    <property type="entry name" value="PROTEIN_KINASE_ST"/>
    <property type="match status" value="1"/>
</dbReference>
<sequence length="611" mass="65716">MQKKVLDNRYELERKIGEGGMARIYLGRDLRLNRRVAIKIPHSHYLQEPDFLERFRHEAQAAAMLAHPNIVDIFDVGQDGDVHYIVMEYVEGTDLKAIINREAPLAIDRAVHLAEQIARGLHAAHRAGMVHRDVKPQNVIVTPDGQAHVTDFGVAKSHLSTAMTETGVAFGTVDYLSPEQAQGRPALPQSDVYALGVVLYEMLTGRLPFTGENPVAVAMKHVSEPPTPPRHLNPSIPLGLEALVLRALAKDASQRPQDAAEFARLLNTYDQLANQATLVNQAMPRASAPAPVPSATQVAPPRTPSGGSATGRMAIPPRPGPARAPRQEGLGCGVFLVGMFILAGVLALVFVFSTGAFSDLFAGSGGGGVSPTRPTETLPPGEPTPTFTPTPTPTPTPVTAVVPDLSGLNNQAADTQLRQLQLRPIRIDAHDSSVAINQVMSQEVAPGSALELGSHVTYTVSLGPRVVDLPDVSRIQSNIAQQRLEAAGFPVEIVNEPSGTVDAGFVIRQQPSPGLRVPEGQVVIIIVSLGDVVRFPEIIGLQREEAEQILERTAGLALVYVDFQGRDRLIDYDRFRDNAVVSAQIEGGRGLLNDEWVPRGSRIVLGVKAPE</sequence>
<evidence type="ECO:0000256" key="11">
    <source>
        <dbReference type="SAM" id="Phobius"/>
    </source>
</evidence>
<dbReference type="PROSITE" id="PS50011">
    <property type="entry name" value="PROTEIN_KINASE_DOM"/>
    <property type="match status" value="1"/>
</dbReference>
<keyword evidence="5 14" id="KW-0418">Kinase</keyword>
<feature type="compositionally biased region" description="Low complexity" evidence="10">
    <location>
        <begin position="287"/>
        <end position="300"/>
    </location>
</feature>
<evidence type="ECO:0000256" key="3">
    <source>
        <dbReference type="ARBA" id="ARBA00022679"/>
    </source>
</evidence>
<organism evidence="14 15">
    <name type="scientific">Candidatus Viridilinea halotolerans</name>
    <dbReference type="NCBI Taxonomy" id="2491704"/>
    <lineage>
        <taxon>Bacteria</taxon>
        <taxon>Bacillati</taxon>
        <taxon>Chloroflexota</taxon>
        <taxon>Chloroflexia</taxon>
        <taxon>Chloroflexales</taxon>
        <taxon>Chloroflexineae</taxon>
        <taxon>Oscillochloridaceae</taxon>
        <taxon>Candidatus Viridilinea</taxon>
    </lineage>
</organism>
<evidence type="ECO:0000313" key="15">
    <source>
        <dbReference type="Proteomes" id="UP000280307"/>
    </source>
</evidence>
<dbReference type="FunFam" id="1.10.510.10:FF:000021">
    <property type="entry name" value="Serine/threonine protein kinase"/>
    <property type="match status" value="1"/>
</dbReference>
<evidence type="ECO:0000256" key="1">
    <source>
        <dbReference type="ARBA" id="ARBA00012513"/>
    </source>
</evidence>
<reference evidence="14 15" key="1">
    <citation type="submission" date="2018-12" db="EMBL/GenBank/DDBJ databases">
        <title>Genome Sequence of Candidatus Viridilinea halotolerans isolated from saline sulfide-rich spring.</title>
        <authorList>
            <person name="Grouzdev D.S."/>
            <person name="Burganskaya E.I."/>
            <person name="Krutkina M.S."/>
            <person name="Sukhacheva M.V."/>
            <person name="Gorlenko V.M."/>
        </authorList>
    </citation>
    <scope>NUCLEOTIDE SEQUENCE [LARGE SCALE GENOMIC DNA]</scope>
    <source>
        <strain evidence="14">Chok-6</strain>
    </source>
</reference>
<gene>
    <name evidence="14" type="primary">pknB</name>
    <name evidence="14" type="ORF">EI684_03805</name>
</gene>
<dbReference type="CDD" id="cd14014">
    <property type="entry name" value="STKc_PknB_like"/>
    <property type="match status" value="1"/>
</dbReference>
<keyword evidence="6 9" id="KW-0067">ATP-binding</keyword>
<evidence type="ECO:0000256" key="5">
    <source>
        <dbReference type="ARBA" id="ARBA00022777"/>
    </source>
</evidence>
<evidence type="ECO:0000256" key="8">
    <source>
        <dbReference type="ARBA" id="ARBA00048679"/>
    </source>
</evidence>
<evidence type="ECO:0000313" key="14">
    <source>
        <dbReference type="EMBL" id="RRR75881.1"/>
    </source>
</evidence>
<feature type="compositionally biased region" description="Pro residues" evidence="10">
    <location>
        <begin position="380"/>
        <end position="395"/>
    </location>
</feature>
<dbReference type="CDD" id="cd06577">
    <property type="entry name" value="PASTA_pknB"/>
    <property type="match status" value="2"/>
</dbReference>
<evidence type="ECO:0000256" key="2">
    <source>
        <dbReference type="ARBA" id="ARBA00022527"/>
    </source>
</evidence>
<evidence type="ECO:0000256" key="7">
    <source>
        <dbReference type="ARBA" id="ARBA00047899"/>
    </source>
</evidence>
<dbReference type="SUPFAM" id="SSF56112">
    <property type="entry name" value="Protein kinase-like (PK-like)"/>
    <property type="match status" value="1"/>
</dbReference>
<dbReference type="Pfam" id="PF03793">
    <property type="entry name" value="PASTA"/>
    <property type="match status" value="1"/>
</dbReference>
<keyword evidence="4 9" id="KW-0547">Nucleotide-binding</keyword>
<dbReference type="NCBIfam" id="NF033483">
    <property type="entry name" value="PknB_PASTA_kin"/>
    <property type="match status" value="1"/>
</dbReference>
<feature type="region of interest" description="Disordered" evidence="10">
    <location>
        <begin position="287"/>
        <end position="314"/>
    </location>
</feature>
<dbReference type="GO" id="GO:0005524">
    <property type="term" value="F:ATP binding"/>
    <property type="evidence" value="ECO:0007669"/>
    <property type="project" value="UniProtKB-UniRule"/>
</dbReference>
<keyword evidence="2" id="KW-0723">Serine/threonine-protein kinase</keyword>
<keyword evidence="11" id="KW-1133">Transmembrane helix</keyword>
<dbReference type="Gene3D" id="1.10.510.10">
    <property type="entry name" value="Transferase(Phosphotransferase) domain 1"/>
    <property type="match status" value="1"/>
</dbReference>
<keyword evidence="3" id="KW-0808">Transferase</keyword>
<dbReference type="InterPro" id="IPR017441">
    <property type="entry name" value="Protein_kinase_ATP_BS"/>
</dbReference>
<dbReference type="SMART" id="SM00220">
    <property type="entry name" value="S_TKc"/>
    <property type="match status" value="1"/>
</dbReference>
<dbReference type="FunFam" id="3.30.200.20:FF:000035">
    <property type="entry name" value="Serine/threonine protein kinase Stk1"/>
    <property type="match status" value="1"/>
</dbReference>
<dbReference type="PROSITE" id="PS51178">
    <property type="entry name" value="PASTA"/>
    <property type="match status" value="2"/>
</dbReference>
<dbReference type="EC" id="2.7.11.1" evidence="1"/>
<dbReference type="InterPro" id="IPR011009">
    <property type="entry name" value="Kinase-like_dom_sf"/>
</dbReference>
<dbReference type="PROSITE" id="PS00107">
    <property type="entry name" value="PROTEIN_KINASE_ATP"/>
    <property type="match status" value="1"/>
</dbReference>
<comment type="catalytic activity">
    <reaction evidence="7">
        <text>L-threonyl-[protein] + ATP = O-phospho-L-threonyl-[protein] + ADP + H(+)</text>
        <dbReference type="Rhea" id="RHEA:46608"/>
        <dbReference type="Rhea" id="RHEA-COMP:11060"/>
        <dbReference type="Rhea" id="RHEA-COMP:11605"/>
        <dbReference type="ChEBI" id="CHEBI:15378"/>
        <dbReference type="ChEBI" id="CHEBI:30013"/>
        <dbReference type="ChEBI" id="CHEBI:30616"/>
        <dbReference type="ChEBI" id="CHEBI:61977"/>
        <dbReference type="ChEBI" id="CHEBI:456216"/>
        <dbReference type="EC" id="2.7.11.1"/>
    </reaction>
</comment>
<evidence type="ECO:0000256" key="10">
    <source>
        <dbReference type="SAM" id="MobiDB-lite"/>
    </source>
</evidence>
<dbReference type="InterPro" id="IPR008271">
    <property type="entry name" value="Ser/Thr_kinase_AS"/>
</dbReference>
<keyword evidence="11" id="KW-0812">Transmembrane</keyword>
<evidence type="ECO:0000259" key="12">
    <source>
        <dbReference type="PROSITE" id="PS50011"/>
    </source>
</evidence>
<feature type="domain" description="PASTA" evidence="13">
    <location>
        <begin position="396"/>
        <end position="462"/>
    </location>
</feature>
<dbReference type="Gene3D" id="3.30.10.20">
    <property type="match status" value="2"/>
</dbReference>
<feature type="domain" description="PASTA" evidence="13">
    <location>
        <begin position="463"/>
        <end position="529"/>
    </location>
</feature>
<comment type="catalytic activity">
    <reaction evidence="8">
        <text>L-seryl-[protein] + ATP = O-phospho-L-seryl-[protein] + ADP + H(+)</text>
        <dbReference type="Rhea" id="RHEA:17989"/>
        <dbReference type="Rhea" id="RHEA-COMP:9863"/>
        <dbReference type="Rhea" id="RHEA-COMP:11604"/>
        <dbReference type="ChEBI" id="CHEBI:15378"/>
        <dbReference type="ChEBI" id="CHEBI:29999"/>
        <dbReference type="ChEBI" id="CHEBI:30616"/>
        <dbReference type="ChEBI" id="CHEBI:83421"/>
        <dbReference type="ChEBI" id="CHEBI:456216"/>
        <dbReference type="EC" id="2.7.11.1"/>
    </reaction>
</comment>
<accession>A0A426U7G2</accession>
<feature type="domain" description="Protein kinase" evidence="12">
    <location>
        <begin position="10"/>
        <end position="272"/>
    </location>
</feature>
<evidence type="ECO:0000256" key="4">
    <source>
        <dbReference type="ARBA" id="ARBA00022741"/>
    </source>
</evidence>
<dbReference type="SMART" id="SM00740">
    <property type="entry name" value="PASTA"/>
    <property type="match status" value="2"/>
</dbReference>
<dbReference type="Gene3D" id="3.30.200.20">
    <property type="entry name" value="Phosphorylase Kinase, domain 1"/>
    <property type="match status" value="1"/>
</dbReference>
<feature type="transmembrane region" description="Helical" evidence="11">
    <location>
        <begin position="330"/>
        <end position="352"/>
    </location>
</feature>
<dbReference type="Proteomes" id="UP000280307">
    <property type="component" value="Unassembled WGS sequence"/>
</dbReference>
<feature type="binding site" evidence="9">
    <location>
        <position position="39"/>
    </location>
    <ligand>
        <name>ATP</name>
        <dbReference type="ChEBI" id="CHEBI:30616"/>
    </ligand>
</feature>
<keyword evidence="11" id="KW-0472">Membrane</keyword>
<dbReference type="InterPro" id="IPR000719">
    <property type="entry name" value="Prot_kinase_dom"/>
</dbReference>
<name>A0A426U7G2_9CHLR</name>
<dbReference type="AlphaFoldDB" id="A0A426U7G2"/>
<dbReference type="InterPro" id="IPR005543">
    <property type="entry name" value="PASTA_dom"/>
</dbReference>
<dbReference type="GO" id="GO:0004674">
    <property type="term" value="F:protein serine/threonine kinase activity"/>
    <property type="evidence" value="ECO:0007669"/>
    <property type="project" value="UniProtKB-KW"/>
</dbReference>
<dbReference type="PANTHER" id="PTHR43289">
    <property type="entry name" value="MITOGEN-ACTIVATED PROTEIN KINASE KINASE KINASE 20-RELATED"/>
    <property type="match status" value="1"/>
</dbReference>